<evidence type="ECO:0000259" key="2">
    <source>
        <dbReference type="PROSITE" id="PS51708"/>
    </source>
</evidence>
<name>A0A0F9RGY6_9ZZZZ</name>
<dbReference type="PANTHER" id="PTHR39339:SF1">
    <property type="entry name" value="CHAD DOMAIN-CONTAINING PROTEIN"/>
    <property type="match status" value="1"/>
</dbReference>
<feature type="domain" description="CHAD" evidence="2">
    <location>
        <begin position="8"/>
        <end position="287"/>
    </location>
</feature>
<feature type="compositionally biased region" description="Low complexity" evidence="1">
    <location>
        <begin position="304"/>
        <end position="315"/>
    </location>
</feature>
<dbReference type="InterPro" id="IPR038186">
    <property type="entry name" value="CHAD_dom_sf"/>
</dbReference>
<evidence type="ECO:0000313" key="3">
    <source>
        <dbReference type="EMBL" id="KKN48987.1"/>
    </source>
</evidence>
<dbReference type="Pfam" id="PF05235">
    <property type="entry name" value="CHAD"/>
    <property type="match status" value="1"/>
</dbReference>
<sequence length="325" mass="35807">MAFRIDPGQALDAEIRRIAGEQLRKAEADLGEAGDDRHAAVHAVRRRLKKLRGLLRLVRDADADFYAEENARFRETARALSAVRDTAAQIEALDALEERFAGEVDTKAFAAIRARLTERRDAVAVNEADLAPLVETTQRSLGEARHRLDGFVVRRPDRNGAALAAKGFGRTYARARQALKRAEKRRDAESLHELRKRVKYHSMHLRLLAPVWPEALAPLRDAAKTIADDLGLDHDYAVFRAEAAEAPADLGSSSELSVVMALMDRRQSELRQAGLDAARRLLAEDAKAAGRRMRRLAKAAAAVAAREPEAPAEAPEAGRRRVAAS</sequence>
<accession>A0A0F9RGY6</accession>
<dbReference type="Gene3D" id="1.40.20.10">
    <property type="entry name" value="CHAD domain"/>
    <property type="match status" value="1"/>
</dbReference>
<dbReference type="PANTHER" id="PTHR39339">
    <property type="entry name" value="SLR1444 PROTEIN"/>
    <property type="match status" value="1"/>
</dbReference>
<dbReference type="InterPro" id="IPR007899">
    <property type="entry name" value="CHAD_dom"/>
</dbReference>
<dbReference type="AlphaFoldDB" id="A0A0F9RGY6"/>
<gene>
    <name evidence="3" type="ORF">LCGC14_0647290</name>
</gene>
<dbReference type="SMART" id="SM00880">
    <property type="entry name" value="CHAD"/>
    <property type="match status" value="1"/>
</dbReference>
<dbReference type="PROSITE" id="PS51708">
    <property type="entry name" value="CHAD"/>
    <property type="match status" value="1"/>
</dbReference>
<evidence type="ECO:0000256" key="1">
    <source>
        <dbReference type="SAM" id="MobiDB-lite"/>
    </source>
</evidence>
<comment type="caution">
    <text evidence="3">The sequence shown here is derived from an EMBL/GenBank/DDBJ whole genome shotgun (WGS) entry which is preliminary data.</text>
</comment>
<organism evidence="3">
    <name type="scientific">marine sediment metagenome</name>
    <dbReference type="NCBI Taxonomy" id="412755"/>
    <lineage>
        <taxon>unclassified sequences</taxon>
        <taxon>metagenomes</taxon>
        <taxon>ecological metagenomes</taxon>
    </lineage>
</organism>
<dbReference type="EMBL" id="LAZR01001192">
    <property type="protein sequence ID" value="KKN48987.1"/>
    <property type="molecule type" value="Genomic_DNA"/>
</dbReference>
<protein>
    <recommendedName>
        <fullName evidence="2">CHAD domain-containing protein</fullName>
    </recommendedName>
</protein>
<reference evidence="3" key="1">
    <citation type="journal article" date="2015" name="Nature">
        <title>Complex archaea that bridge the gap between prokaryotes and eukaryotes.</title>
        <authorList>
            <person name="Spang A."/>
            <person name="Saw J.H."/>
            <person name="Jorgensen S.L."/>
            <person name="Zaremba-Niedzwiedzka K."/>
            <person name="Martijn J."/>
            <person name="Lind A.E."/>
            <person name="van Eijk R."/>
            <person name="Schleper C."/>
            <person name="Guy L."/>
            <person name="Ettema T.J."/>
        </authorList>
    </citation>
    <scope>NUCLEOTIDE SEQUENCE</scope>
</reference>
<feature type="region of interest" description="Disordered" evidence="1">
    <location>
        <begin position="304"/>
        <end position="325"/>
    </location>
</feature>
<proteinExistence type="predicted"/>